<dbReference type="Gene3D" id="3.40.50.10540">
    <property type="entry name" value="Crotonobetainyl-coa:carnitine coa-transferase, domain 1"/>
    <property type="match status" value="2"/>
</dbReference>
<reference evidence="1 2" key="1">
    <citation type="submission" date="2014-05" db="EMBL/GenBank/DDBJ databases">
        <title>Draft genome sequence of Amycolatopsis rifamycinica DSM 46095.</title>
        <authorList>
            <person name="Lal R."/>
            <person name="Saxena A."/>
            <person name="Kumari R."/>
            <person name="Mukherjee U."/>
            <person name="Singh P."/>
            <person name="Sangwan N."/>
            <person name="Mahato N.K."/>
        </authorList>
    </citation>
    <scope>NUCLEOTIDE SEQUENCE [LARGE SCALE GENOMIC DNA]</scope>
    <source>
        <strain evidence="1 2">DSM 46095</strain>
    </source>
</reference>
<protein>
    <submittedName>
        <fullName evidence="1">Acyl-CoA transferase</fullName>
    </submittedName>
</protein>
<keyword evidence="2" id="KW-1185">Reference proteome</keyword>
<dbReference type="InterPro" id="IPR023606">
    <property type="entry name" value="CoA-Trfase_III_dom_1_sf"/>
</dbReference>
<proteinExistence type="predicted"/>
<comment type="caution">
    <text evidence="1">The sequence shown here is derived from an EMBL/GenBank/DDBJ whole genome shotgun (WGS) entry which is preliminary data.</text>
</comment>
<dbReference type="RefSeq" id="WP_043778164.1">
    <property type="nucleotide sequence ID" value="NZ_JMQI01000016.1"/>
</dbReference>
<dbReference type="PANTHER" id="PTHR48228">
    <property type="entry name" value="SUCCINYL-COA--D-CITRAMALATE COA-TRANSFERASE"/>
    <property type="match status" value="1"/>
</dbReference>
<dbReference type="PANTHER" id="PTHR48228:SF5">
    <property type="entry name" value="ALPHA-METHYLACYL-COA RACEMASE"/>
    <property type="match status" value="1"/>
</dbReference>
<dbReference type="Pfam" id="PF02515">
    <property type="entry name" value="CoA_transf_3"/>
    <property type="match status" value="2"/>
</dbReference>
<dbReference type="OrthoDB" id="9797653at2"/>
<accession>A0A066U5A4</accession>
<dbReference type="SUPFAM" id="SSF89796">
    <property type="entry name" value="CoA-transferase family III (CaiB/BaiF)"/>
    <property type="match status" value="2"/>
</dbReference>
<dbReference type="InterPro" id="IPR003673">
    <property type="entry name" value="CoA-Trfase_fam_III"/>
</dbReference>
<dbReference type="GO" id="GO:0016740">
    <property type="term" value="F:transferase activity"/>
    <property type="evidence" value="ECO:0007669"/>
    <property type="project" value="UniProtKB-KW"/>
</dbReference>
<gene>
    <name evidence="1" type="ORF">DV20_08825</name>
</gene>
<sequence length="522" mass="53648">MTATLSTAHPAARLAGDHLTALDAGDRGVEPIVGWAGPVDLPLTDEVLVQAACGIMHVHGRARGTPEPLAVDYATAVAGVLATAGVLAAEFARARGRPVSAVRTSVAQAALLSVGQYLACGPDGPARAAGVPPPFVSGDGVRFEIETLRAEDWHRFWRAMGAGDQMLREGWPPFLHRFATATCPLPAALHDVLSAHPFTEIHRAGAACEVSVVPIGDAPPVPVWTFSPLPGGPGAPAADPGLDAPLRGIRVVESARRIQGPLAGHVLGLLGADVLRIEPPGGDPARGVPPLTGGVSARFAALNAGKDAVELDLTHPAGRAAAKELVAGADVFLHNWAPGKAEAWGMDAPDLAAVRPGLVYAAASGWGPHLGRRPPLGTDYVVQAYSGLAAALRPPGEPPAPSLMTITDVLGGLVCAVGVLAGLGRRERTGAGCRADTSLLSAASTVPRSRREFRRPIRTADGYVAVSATTVHDDTGQCTSEELLAGLRAAGVPAVAVTTDLGALSIDPRFAAALHRPPWEFR</sequence>
<organism evidence="1 2">
    <name type="scientific">Amycolatopsis rifamycinica</name>
    <dbReference type="NCBI Taxonomy" id="287986"/>
    <lineage>
        <taxon>Bacteria</taxon>
        <taxon>Bacillati</taxon>
        <taxon>Actinomycetota</taxon>
        <taxon>Actinomycetes</taxon>
        <taxon>Pseudonocardiales</taxon>
        <taxon>Pseudonocardiaceae</taxon>
        <taxon>Amycolatopsis</taxon>
    </lineage>
</organism>
<name>A0A066U5A4_9PSEU</name>
<dbReference type="EMBL" id="JMQI01000016">
    <property type="protein sequence ID" value="KDN22626.1"/>
    <property type="molecule type" value="Genomic_DNA"/>
</dbReference>
<dbReference type="eggNOG" id="COG1804">
    <property type="taxonomic scope" value="Bacteria"/>
</dbReference>
<keyword evidence="1" id="KW-0808">Transferase</keyword>
<evidence type="ECO:0000313" key="1">
    <source>
        <dbReference type="EMBL" id="KDN22626.1"/>
    </source>
</evidence>
<dbReference type="InterPro" id="IPR050509">
    <property type="entry name" value="CoA-transferase_III"/>
</dbReference>
<dbReference type="STRING" id="287986.DV20_08825"/>
<evidence type="ECO:0000313" key="2">
    <source>
        <dbReference type="Proteomes" id="UP000027345"/>
    </source>
</evidence>
<dbReference type="AlphaFoldDB" id="A0A066U5A4"/>
<dbReference type="Proteomes" id="UP000027345">
    <property type="component" value="Unassembled WGS sequence"/>
</dbReference>